<organism evidence="2 3">
    <name type="scientific">Phaeosphaeria nodorum (strain SN15 / ATCC MYA-4574 / FGSC 10173)</name>
    <name type="common">Glume blotch fungus</name>
    <name type="synonym">Parastagonospora nodorum</name>
    <dbReference type="NCBI Taxonomy" id="321614"/>
    <lineage>
        <taxon>Eukaryota</taxon>
        <taxon>Fungi</taxon>
        <taxon>Dikarya</taxon>
        <taxon>Ascomycota</taxon>
        <taxon>Pezizomycotina</taxon>
        <taxon>Dothideomycetes</taxon>
        <taxon>Pleosporomycetidae</taxon>
        <taxon>Pleosporales</taxon>
        <taxon>Pleosporineae</taxon>
        <taxon>Phaeosphaeriaceae</taxon>
        <taxon>Parastagonospora</taxon>
    </lineage>
</organism>
<accession>A0A7U2I4L7</accession>
<dbReference type="AlphaFoldDB" id="A0A7U2I4L7"/>
<dbReference type="Proteomes" id="UP000663193">
    <property type="component" value="Chromosome 10"/>
</dbReference>
<sequence>MLVARGGVGDGGRRRGAGRLLHPGVVGRGSVVWQVAIPPWSSYGRPCRHIPASSP</sequence>
<keyword evidence="3" id="KW-1185">Reference proteome</keyword>
<evidence type="ECO:0000256" key="1">
    <source>
        <dbReference type="SAM" id="MobiDB-lite"/>
    </source>
</evidence>
<feature type="region of interest" description="Disordered" evidence="1">
    <location>
        <begin position="1"/>
        <end position="20"/>
    </location>
</feature>
<reference evidence="3" key="1">
    <citation type="journal article" date="2021" name="BMC Genomics">
        <title>Chromosome-level genome assembly and manually-curated proteome of model necrotroph Parastagonospora nodorum Sn15 reveals a genome-wide trove of candidate effector homologs, and redundancy of virulence-related functions within an accessory chromosome.</title>
        <authorList>
            <person name="Bertazzoni S."/>
            <person name="Jones D.A.B."/>
            <person name="Phan H.T."/>
            <person name="Tan K.-C."/>
            <person name="Hane J.K."/>
        </authorList>
    </citation>
    <scope>NUCLEOTIDE SEQUENCE [LARGE SCALE GENOMIC DNA]</scope>
    <source>
        <strain evidence="3">SN15 / ATCC MYA-4574 / FGSC 10173)</strain>
    </source>
</reference>
<feature type="compositionally biased region" description="Gly residues" evidence="1">
    <location>
        <begin position="1"/>
        <end position="10"/>
    </location>
</feature>
<gene>
    <name evidence="2" type="ORF">JI435_413670</name>
</gene>
<proteinExistence type="predicted"/>
<name>A0A7U2I4L7_PHANO</name>
<evidence type="ECO:0000313" key="3">
    <source>
        <dbReference type="Proteomes" id="UP000663193"/>
    </source>
</evidence>
<protein>
    <submittedName>
        <fullName evidence="2">Uncharacterized protein</fullName>
    </submittedName>
</protein>
<dbReference type="EMBL" id="CP069032">
    <property type="protein sequence ID" value="QRC99616.1"/>
    <property type="molecule type" value="Genomic_DNA"/>
</dbReference>
<evidence type="ECO:0000313" key="2">
    <source>
        <dbReference type="EMBL" id="QRC99616.1"/>
    </source>
</evidence>
<dbReference type="VEuPathDB" id="FungiDB:JI435_413670"/>